<gene>
    <name evidence="2" type="ORF">QJ048_20700</name>
</gene>
<feature type="domain" description="Transposase IS200-like" evidence="1">
    <location>
        <begin position="23"/>
        <end position="168"/>
    </location>
</feature>
<protein>
    <recommendedName>
        <fullName evidence="1">Transposase IS200-like domain-containing protein</fullName>
    </recommendedName>
</protein>
<reference evidence="2 3" key="1">
    <citation type="submission" date="2023-05" db="EMBL/GenBank/DDBJ databases">
        <title>Genome sequence of Pinibacter sp. MAH-24.</title>
        <authorList>
            <person name="Huq M.A."/>
        </authorList>
    </citation>
    <scope>NUCLEOTIDE SEQUENCE [LARGE SCALE GENOMIC DNA]</scope>
    <source>
        <strain evidence="2 3">MAH-24</strain>
    </source>
</reference>
<dbReference type="PANTHER" id="PTHR36966:SF1">
    <property type="entry name" value="REP-ASSOCIATED TYROSINE TRANSPOSASE"/>
    <property type="match status" value="1"/>
</dbReference>
<dbReference type="Gene3D" id="3.30.70.1290">
    <property type="entry name" value="Transposase IS200-like"/>
    <property type="match status" value="1"/>
</dbReference>
<comment type="caution">
    <text evidence="2">The sequence shown here is derived from an EMBL/GenBank/DDBJ whole genome shotgun (WGS) entry which is preliminary data.</text>
</comment>
<dbReference type="SMART" id="SM01321">
    <property type="entry name" value="Y1_Tnp"/>
    <property type="match status" value="1"/>
</dbReference>
<evidence type="ECO:0000313" key="2">
    <source>
        <dbReference type="EMBL" id="MDI3322221.1"/>
    </source>
</evidence>
<dbReference type="InterPro" id="IPR052715">
    <property type="entry name" value="RAYT_transposase"/>
</dbReference>
<dbReference type="Proteomes" id="UP001226434">
    <property type="component" value="Unassembled WGS sequence"/>
</dbReference>
<name>A0ABT6RIH6_9BACT</name>
<organism evidence="2 3">
    <name type="scientific">Pinibacter soli</name>
    <dbReference type="NCBI Taxonomy" id="3044211"/>
    <lineage>
        <taxon>Bacteria</taxon>
        <taxon>Pseudomonadati</taxon>
        <taxon>Bacteroidota</taxon>
        <taxon>Chitinophagia</taxon>
        <taxon>Chitinophagales</taxon>
        <taxon>Chitinophagaceae</taxon>
        <taxon>Pinibacter</taxon>
    </lineage>
</organism>
<dbReference type="SUPFAM" id="SSF143422">
    <property type="entry name" value="Transposase IS200-like"/>
    <property type="match status" value="1"/>
</dbReference>
<dbReference type="PANTHER" id="PTHR36966">
    <property type="entry name" value="REP-ASSOCIATED TYROSINE TRANSPOSASE"/>
    <property type="match status" value="1"/>
</dbReference>
<accession>A0ABT6RIH6</accession>
<dbReference type="RefSeq" id="WP_282336341.1">
    <property type="nucleotide sequence ID" value="NZ_JASBRG010000007.1"/>
</dbReference>
<evidence type="ECO:0000313" key="3">
    <source>
        <dbReference type="Proteomes" id="UP001226434"/>
    </source>
</evidence>
<proteinExistence type="predicted"/>
<evidence type="ECO:0000259" key="1">
    <source>
        <dbReference type="SMART" id="SM01321"/>
    </source>
</evidence>
<dbReference type="InterPro" id="IPR002686">
    <property type="entry name" value="Transposase_17"/>
</dbReference>
<sequence>MAELFQNKFRIPSSRLSTWDYGSPGFYFITICTREHFHYFGSIVKSNDSAYLQKSSIGQFAEEAWFETPSLRADMNIELGEFIVMPNHIHGVIMIGGNEYNRKMQDWTPNTFGPQRHNLSSIIKGYKAAVTGYAKKSGKEFGWQERFHDHTIRTQQSFYTISNYIINNPNKWEKDKFYTS</sequence>
<dbReference type="EMBL" id="JASBRG010000007">
    <property type="protein sequence ID" value="MDI3322221.1"/>
    <property type="molecule type" value="Genomic_DNA"/>
</dbReference>
<keyword evidence="3" id="KW-1185">Reference proteome</keyword>
<dbReference type="InterPro" id="IPR036515">
    <property type="entry name" value="Transposase_17_sf"/>
</dbReference>